<dbReference type="Gramene" id="OE9A105868T3">
    <property type="protein sequence ID" value="OE9A105868C3"/>
    <property type="gene ID" value="OE9A105868"/>
</dbReference>
<dbReference type="Gramene" id="OE9A105868T2">
    <property type="protein sequence ID" value="OE9A105868C2"/>
    <property type="gene ID" value="OE9A105868"/>
</dbReference>
<dbReference type="InterPro" id="IPR007650">
    <property type="entry name" value="Zf-FLZ_dom"/>
</dbReference>
<dbReference type="EMBL" id="CACTIH010009124">
    <property type="protein sequence ID" value="CAA3025058.1"/>
    <property type="molecule type" value="Genomic_DNA"/>
</dbReference>
<keyword evidence="2" id="KW-0479">Metal-binding</keyword>
<evidence type="ECO:0000313" key="7">
    <source>
        <dbReference type="EMBL" id="CAA3025058.1"/>
    </source>
</evidence>
<feature type="domain" description="FLZ-type" evidence="6">
    <location>
        <begin position="285"/>
        <end position="329"/>
    </location>
</feature>
<gene>
    <name evidence="7" type="ORF">OLEA9_A105868</name>
</gene>
<dbReference type="AlphaFoldDB" id="A0A8S0V4Q2"/>
<dbReference type="Proteomes" id="UP000594638">
    <property type="component" value="Unassembled WGS sequence"/>
</dbReference>
<evidence type="ECO:0000256" key="3">
    <source>
        <dbReference type="ARBA" id="ARBA00022771"/>
    </source>
</evidence>
<accession>A0A8S0V4Q2</accession>
<keyword evidence="8" id="KW-1185">Reference proteome</keyword>
<organism evidence="7 8">
    <name type="scientific">Olea europaea subsp. europaea</name>
    <dbReference type="NCBI Taxonomy" id="158383"/>
    <lineage>
        <taxon>Eukaryota</taxon>
        <taxon>Viridiplantae</taxon>
        <taxon>Streptophyta</taxon>
        <taxon>Embryophyta</taxon>
        <taxon>Tracheophyta</taxon>
        <taxon>Spermatophyta</taxon>
        <taxon>Magnoliopsida</taxon>
        <taxon>eudicotyledons</taxon>
        <taxon>Gunneridae</taxon>
        <taxon>Pentapetalae</taxon>
        <taxon>asterids</taxon>
        <taxon>lamiids</taxon>
        <taxon>Lamiales</taxon>
        <taxon>Oleaceae</taxon>
        <taxon>Oleeae</taxon>
        <taxon>Olea</taxon>
    </lineage>
</organism>
<dbReference type="GO" id="GO:0008270">
    <property type="term" value="F:zinc ion binding"/>
    <property type="evidence" value="ECO:0007669"/>
    <property type="project" value="UniProtKB-KW"/>
</dbReference>
<comment type="caution">
    <text evidence="7">The sequence shown here is derived from an EMBL/GenBank/DDBJ whole genome shotgun (WGS) entry which is preliminary data.</text>
</comment>
<dbReference type="PROSITE" id="PS51795">
    <property type="entry name" value="ZF_FLZ"/>
    <property type="match status" value="1"/>
</dbReference>
<feature type="zinc finger region" description="FLZ-type" evidence="4">
    <location>
        <begin position="285"/>
        <end position="329"/>
    </location>
</feature>
<protein>
    <recommendedName>
        <fullName evidence="6">FLZ-type domain-containing protein</fullName>
    </recommendedName>
</protein>
<evidence type="ECO:0000313" key="8">
    <source>
        <dbReference type="Proteomes" id="UP000594638"/>
    </source>
</evidence>
<sequence length="336" mass="36941">MLGNRSRPMSSKQGVTGPPRFFNGILSKAMHDAESLISPKSILDYQNSPNFHNPLGYHKNLSKHTNYFPEISNKLESEGIGLAMIDSLNHQENDENVSKPISRMILVGAKLNVKIPSDNHIHTSTPSPSESPNSPADFGISTRNSPVLSPFSLPSPAELPKSAAGLGIKTRNFPVLCPLPPHSPAESPKSLADFGIKTRISPISSPNSGIHAKNSPQKKSTKQLSLKDMKLSEDYTCVITHGPNPKTTHIFDNCIVESCCGVVKFSENKTKDEFSRNNSSFPSMDFLSSCYNCKDDLGQGKDIYMYRGEKAFCSHECRCQEMFSEGMKNPELDSSF</sequence>
<evidence type="ECO:0000256" key="5">
    <source>
        <dbReference type="SAM" id="MobiDB-lite"/>
    </source>
</evidence>
<dbReference type="Pfam" id="PF04570">
    <property type="entry name" value="zf-FLZ"/>
    <property type="match status" value="1"/>
</dbReference>
<evidence type="ECO:0000256" key="1">
    <source>
        <dbReference type="ARBA" id="ARBA00009374"/>
    </source>
</evidence>
<feature type="region of interest" description="Disordered" evidence="5">
    <location>
        <begin position="117"/>
        <end position="139"/>
    </location>
</feature>
<dbReference type="PANTHER" id="PTHR46443">
    <property type="entry name" value="FCS-LIKE ZINC FINGER 8"/>
    <property type="match status" value="1"/>
</dbReference>
<evidence type="ECO:0000259" key="6">
    <source>
        <dbReference type="PROSITE" id="PS51795"/>
    </source>
</evidence>
<feature type="compositionally biased region" description="Low complexity" evidence="5">
    <location>
        <begin position="123"/>
        <end position="135"/>
    </location>
</feature>
<keyword evidence="3" id="KW-0863">Zinc-finger</keyword>
<proteinExistence type="inferred from homology"/>
<dbReference type="PANTHER" id="PTHR46443:SF3">
    <property type="entry name" value="PROTEIN MARD1"/>
    <property type="match status" value="1"/>
</dbReference>
<keyword evidence="3" id="KW-0862">Zinc</keyword>
<comment type="similarity">
    <text evidence="1">Belongs to the FLZ family.</text>
</comment>
<dbReference type="InterPro" id="IPR044593">
    <property type="entry name" value="FLZ8/MARD1"/>
</dbReference>
<dbReference type="OrthoDB" id="1902692at2759"/>
<name>A0A8S0V4Q2_OLEEU</name>
<reference evidence="7 8" key="1">
    <citation type="submission" date="2019-12" db="EMBL/GenBank/DDBJ databases">
        <authorList>
            <person name="Alioto T."/>
            <person name="Alioto T."/>
            <person name="Gomez Garrido J."/>
        </authorList>
    </citation>
    <scope>NUCLEOTIDE SEQUENCE [LARGE SCALE GENOMIC DNA]</scope>
</reference>
<evidence type="ECO:0000256" key="4">
    <source>
        <dbReference type="PROSITE-ProRule" id="PRU01131"/>
    </source>
</evidence>
<evidence type="ECO:0000256" key="2">
    <source>
        <dbReference type="ARBA" id="ARBA00022723"/>
    </source>
</evidence>